<name>A0A6G0TI02_APHGL</name>
<evidence type="ECO:0000256" key="3">
    <source>
        <dbReference type="ARBA" id="ARBA00023157"/>
    </source>
</evidence>
<dbReference type="GO" id="GO:0008241">
    <property type="term" value="F:peptidyl-dipeptidase activity"/>
    <property type="evidence" value="ECO:0007669"/>
    <property type="project" value="InterPro"/>
</dbReference>
<protein>
    <recommendedName>
        <fullName evidence="10">SMP-30/Gluconolactonase/LRE-like region domain-containing protein</fullName>
    </recommendedName>
</protein>
<dbReference type="PROSITE" id="PS52011">
    <property type="entry name" value="PEPTIDASE_M2"/>
    <property type="match status" value="1"/>
</dbReference>
<dbReference type="SUPFAM" id="SSF63829">
    <property type="entry name" value="Calcium-dependent phosphotriesterase"/>
    <property type="match status" value="1"/>
</dbReference>
<keyword evidence="8" id="KW-0862">Zinc</keyword>
<dbReference type="InterPro" id="IPR011042">
    <property type="entry name" value="6-blade_b-propeller_TolB-like"/>
</dbReference>
<reference evidence="11 12" key="1">
    <citation type="submission" date="2019-08" db="EMBL/GenBank/DDBJ databases">
        <title>The genome of the soybean aphid Biotype 1, its phylome, world population structure and adaptation to the North American continent.</title>
        <authorList>
            <person name="Giordano R."/>
            <person name="Donthu R.K."/>
            <person name="Hernandez A.G."/>
            <person name="Wright C.L."/>
            <person name="Zimin A.V."/>
        </authorList>
    </citation>
    <scope>NUCLEOTIDE SEQUENCE [LARGE SCALE GENOMIC DNA]</scope>
    <source>
        <tissue evidence="11">Whole aphids</tissue>
    </source>
</reference>
<dbReference type="PANTHER" id="PTHR10514:SF27">
    <property type="entry name" value="ANGIOTENSIN-CONVERTING ENZYME"/>
    <property type="match status" value="1"/>
</dbReference>
<proteinExistence type="inferred from homology"/>
<dbReference type="GO" id="GO:0016020">
    <property type="term" value="C:membrane"/>
    <property type="evidence" value="ECO:0007669"/>
    <property type="project" value="InterPro"/>
</dbReference>
<accession>A0A6G0TI02</accession>
<dbReference type="Gene3D" id="2.120.10.30">
    <property type="entry name" value="TolB, C-terminal domain"/>
    <property type="match status" value="1"/>
</dbReference>
<keyword evidence="8" id="KW-0479">Metal-binding</keyword>
<dbReference type="InterPro" id="IPR013658">
    <property type="entry name" value="SGL"/>
</dbReference>
<sequence>MGSEIPNNPGHYYKRRGSLFSVESDGTVKKRLSNVSISNGLAWSPDNKQFYYVDTYKFAVEAYDFDIVTGDLSNGRVIFDLTANKVVGEPDGMTIDKNGNLWVACFNSNHILKIDPITGTLLTTVQFPAYQITSAAFGGPKLDELYVTTAGYQLTEAQRAKRPYSGALFRVTNTGSTGFEGVLFEPKCYITRSKKYQFGKSLYGNIPQIVGKNCRMKSAMFSFRLTFFVHCYFYNICLYYHLLVPPVRSFDGPSKIMNEKVRTGTVTGQLDEYRINCLHKFTKKKLNEYALAQWNYHVNKNEVTENEALRSSTRLFLYQKLLLTSAENMSVTLGMNYEDLLPSMYFMEDRGLCQLNVDEYKRTIMLKRKLITTINELTVCEYRKTNHPCDIKANDFSNEIDYYMEPYSYNQGQLNTDQMYEGIRPLYLHIYTHVRKILREKFGTAAVSANGPVPVHLLGSVLGQPWTKLIQFIVQELGIYENGKTNSKTPKRMFDQTNRFFVSIGMGCVPKRVWSHSVFIENKYFSNTIPSSWDMYANNDYRIKMDFQNTVDDVYTMHKQLGLVHYFVAYKKQPIAYQHTSDPGDDKSFVYGLINALTLSVRYQDFIGRYNDSASSRQIYLLRLAMEKVTVLPFAYAADVWQSDTGTGSFTPKRMNNLWWSKRLGSIDLIKCITHRLKYEGVVSPISKDMDKCTNPNYKPFDPSMAYAEVIELPHIKYIPTVILYFLGPIIEFQVFKALCTICGEYNSKHMRTKHLYECNLRGYKKVGKIIKSVMSRGSSRKWQFLFETIVGHQRIEIEPLLEYFKPLHNHLVKINQATNEHIGWK</sequence>
<comment type="caution">
    <text evidence="9">Lacks conserved residue(s) required for the propagation of feature annotation.</text>
</comment>
<evidence type="ECO:0000256" key="1">
    <source>
        <dbReference type="ARBA" id="ARBA00008139"/>
    </source>
</evidence>
<evidence type="ECO:0000313" key="12">
    <source>
        <dbReference type="Proteomes" id="UP000475862"/>
    </source>
</evidence>
<feature type="binding site" evidence="8">
    <location>
        <position position="91"/>
    </location>
    <ligand>
        <name>a divalent metal cation</name>
        <dbReference type="ChEBI" id="CHEBI:60240"/>
    </ligand>
</feature>
<comment type="caution">
    <text evidence="11">The sequence shown here is derived from an EMBL/GenBank/DDBJ whole genome shotgun (WGS) entry which is preliminary data.</text>
</comment>
<feature type="disulfide bond" evidence="6">
    <location>
        <begin position="740"/>
        <end position="759"/>
    </location>
</feature>
<dbReference type="Pfam" id="PF08450">
    <property type="entry name" value="SGL"/>
    <property type="match status" value="1"/>
</dbReference>
<dbReference type="EMBL" id="VYZN01000037">
    <property type="protein sequence ID" value="KAE9532991.1"/>
    <property type="molecule type" value="Genomic_DNA"/>
</dbReference>
<evidence type="ECO:0000256" key="4">
    <source>
        <dbReference type="ARBA" id="ARBA00023180"/>
    </source>
</evidence>
<dbReference type="OrthoDB" id="7361988at2759"/>
<evidence type="ECO:0000256" key="6">
    <source>
        <dbReference type="PIRSR" id="PIRSR601548-4"/>
    </source>
</evidence>
<dbReference type="PANTHER" id="PTHR10514">
    <property type="entry name" value="ANGIOTENSIN-CONVERTING ENZYME"/>
    <property type="match status" value="1"/>
</dbReference>
<dbReference type="Proteomes" id="UP000475862">
    <property type="component" value="Unassembled WGS sequence"/>
</dbReference>
<organism evidence="11 12">
    <name type="scientific">Aphis glycines</name>
    <name type="common">Soybean aphid</name>
    <dbReference type="NCBI Taxonomy" id="307491"/>
    <lineage>
        <taxon>Eukaryota</taxon>
        <taxon>Metazoa</taxon>
        <taxon>Ecdysozoa</taxon>
        <taxon>Arthropoda</taxon>
        <taxon>Hexapoda</taxon>
        <taxon>Insecta</taxon>
        <taxon>Pterygota</taxon>
        <taxon>Neoptera</taxon>
        <taxon>Paraneoptera</taxon>
        <taxon>Hemiptera</taxon>
        <taxon>Sternorrhyncha</taxon>
        <taxon>Aphidomorpha</taxon>
        <taxon>Aphidoidea</taxon>
        <taxon>Aphididae</taxon>
        <taxon>Aphidini</taxon>
        <taxon>Aphis</taxon>
        <taxon>Aphis</taxon>
    </lineage>
</organism>
<keyword evidence="2" id="KW-0732">Signal</keyword>
<feature type="binding site" evidence="8">
    <location>
        <position position="39"/>
    </location>
    <ligand>
        <name>a divalent metal cation</name>
        <dbReference type="ChEBI" id="CHEBI:60240"/>
    </ligand>
</feature>
<comment type="similarity">
    <text evidence="1 9">Belongs to the peptidase M2 family.</text>
</comment>
<evidence type="ECO:0000256" key="9">
    <source>
        <dbReference type="PROSITE-ProRule" id="PRU01355"/>
    </source>
</evidence>
<evidence type="ECO:0000256" key="5">
    <source>
        <dbReference type="PIRSR" id="PIRSR601548-2"/>
    </source>
</evidence>
<keyword evidence="12" id="KW-1185">Reference proteome</keyword>
<evidence type="ECO:0000313" key="11">
    <source>
        <dbReference type="EMBL" id="KAE9532991.1"/>
    </source>
</evidence>
<dbReference type="GO" id="GO:0008237">
    <property type="term" value="F:metallopeptidase activity"/>
    <property type="evidence" value="ECO:0007669"/>
    <property type="project" value="InterPro"/>
</dbReference>
<gene>
    <name evidence="11" type="ORF">AGLY_009419</name>
</gene>
<dbReference type="Pfam" id="PF01401">
    <property type="entry name" value="Peptidase_M2"/>
    <property type="match status" value="1"/>
</dbReference>
<dbReference type="PRINTS" id="PR01790">
    <property type="entry name" value="SMP30FAMILY"/>
</dbReference>
<keyword evidence="3 6" id="KW-1015">Disulfide bond</keyword>
<evidence type="ECO:0000259" key="10">
    <source>
        <dbReference type="Pfam" id="PF08450"/>
    </source>
</evidence>
<dbReference type="InterPro" id="IPR005511">
    <property type="entry name" value="SMP-30"/>
</dbReference>
<keyword evidence="4" id="KW-0325">Glycoprotein</keyword>
<evidence type="ECO:0000256" key="7">
    <source>
        <dbReference type="PIRSR" id="PIRSR605511-1"/>
    </source>
</evidence>
<evidence type="ECO:0000256" key="8">
    <source>
        <dbReference type="PIRSR" id="PIRSR605511-2"/>
    </source>
</evidence>
<dbReference type="GO" id="GO:0046872">
    <property type="term" value="F:metal ion binding"/>
    <property type="evidence" value="ECO:0007669"/>
    <property type="project" value="UniProtKB-KW"/>
</dbReference>
<dbReference type="InterPro" id="IPR001548">
    <property type="entry name" value="Peptidase_M2"/>
</dbReference>
<feature type="active site" description="Proton donor/acceptor" evidence="7">
    <location>
        <position position="91"/>
    </location>
</feature>
<dbReference type="GO" id="GO:0006508">
    <property type="term" value="P:proteolysis"/>
    <property type="evidence" value="ECO:0007669"/>
    <property type="project" value="InterPro"/>
</dbReference>
<evidence type="ECO:0000256" key="2">
    <source>
        <dbReference type="ARBA" id="ARBA00022729"/>
    </source>
</evidence>
<feature type="binding site" evidence="5">
    <location>
        <position position="407"/>
    </location>
    <ligand>
        <name>chloride</name>
        <dbReference type="ChEBI" id="CHEBI:17996"/>
        <label>1</label>
    </ligand>
</feature>
<dbReference type="AlphaFoldDB" id="A0A6G0TI02"/>
<comment type="cofactor">
    <cofactor evidence="8">
        <name>Zn(2+)</name>
        <dbReference type="ChEBI" id="CHEBI:29105"/>
    </cofactor>
    <text evidence="8">Binds 1 divalent metal cation per subunit.</text>
</comment>
<dbReference type="SUPFAM" id="SSF55486">
    <property type="entry name" value="Metalloproteases ('zincins'), catalytic domain"/>
    <property type="match status" value="1"/>
</dbReference>
<feature type="domain" description="SMP-30/Gluconolactonase/LRE-like region" evidence="10">
    <location>
        <begin position="14"/>
        <end position="150"/>
    </location>
</feature>